<keyword evidence="1" id="KW-1133">Transmembrane helix</keyword>
<dbReference type="GO" id="GO:0030150">
    <property type="term" value="P:protein import into mitochondrial matrix"/>
    <property type="evidence" value="ECO:0007669"/>
    <property type="project" value="InterPro"/>
</dbReference>
<protein>
    <submittedName>
        <fullName evidence="2">Uncharacterized protein</fullName>
    </submittedName>
</protein>
<evidence type="ECO:0000256" key="1">
    <source>
        <dbReference type="SAM" id="Phobius"/>
    </source>
</evidence>
<gene>
    <name evidence="2" type="ORF">FJT64_019697</name>
</gene>
<dbReference type="AlphaFoldDB" id="A0A6A4WP62"/>
<dbReference type="InterPro" id="IPR013261">
    <property type="entry name" value="Tim21"/>
</dbReference>
<dbReference type="GO" id="GO:0005744">
    <property type="term" value="C:TIM23 mitochondrial import inner membrane translocase complex"/>
    <property type="evidence" value="ECO:0007669"/>
    <property type="project" value="InterPro"/>
</dbReference>
<organism evidence="2 3">
    <name type="scientific">Amphibalanus amphitrite</name>
    <name type="common">Striped barnacle</name>
    <name type="synonym">Balanus amphitrite</name>
    <dbReference type="NCBI Taxonomy" id="1232801"/>
    <lineage>
        <taxon>Eukaryota</taxon>
        <taxon>Metazoa</taxon>
        <taxon>Ecdysozoa</taxon>
        <taxon>Arthropoda</taxon>
        <taxon>Crustacea</taxon>
        <taxon>Multicrustacea</taxon>
        <taxon>Cirripedia</taxon>
        <taxon>Thoracica</taxon>
        <taxon>Thoracicalcarea</taxon>
        <taxon>Balanomorpha</taxon>
        <taxon>Balanoidea</taxon>
        <taxon>Balanidae</taxon>
        <taxon>Amphibalaninae</taxon>
        <taxon>Amphibalanus</taxon>
    </lineage>
</organism>
<comment type="caution">
    <text evidence="2">The sequence shown here is derived from an EMBL/GenBank/DDBJ whole genome shotgun (WGS) entry which is preliminary data.</text>
</comment>
<proteinExistence type="predicted"/>
<dbReference type="Proteomes" id="UP000440578">
    <property type="component" value="Unassembled WGS sequence"/>
</dbReference>
<name>A0A6A4WP62_AMPAM</name>
<keyword evidence="3" id="KW-1185">Reference proteome</keyword>
<dbReference type="EMBL" id="VIIS01000429">
    <property type="protein sequence ID" value="KAF0309167.1"/>
    <property type="molecule type" value="Genomic_DNA"/>
</dbReference>
<feature type="transmembrane region" description="Helical" evidence="1">
    <location>
        <begin position="20"/>
        <end position="42"/>
    </location>
</feature>
<evidence type="ECO:0000313" key="2">
    <source>
        <dbReference type="EMBL" id="KAF0309167.1"/>
    </source>
</evidence>
<evidence type="ECO:0000313" key="3">
    <source>
        <dbReference type="Proteomes" id="UP000440578"/>
    </source>
</evidence>
<reference evidence="2 3" key="1">
    <citation type="submission" date="2019-07" db="EMBL/GenBank/DDBJ databases">
        <title>Draft genome assembly of a fouling barnacle, Amphibalanus amphitrite (Darwin, 1854): The first reference genome for Thecostraca.</title>
        <authorList>
            <person name="Kim W."/>
        </authorList>
    </citation>
    <scope>NUCLEOTIDE SEQUENCE [LARGE SCALE GENOMIC DNA]</scope>
    <source>
        <strain evidence="2">SNU_AA5</strain>
        <tissue evidence="2">Soma without cirri and trophi</tissue>
    </source>
</reference>
<dbReference type="Pfam" id="PF08294">
    <property type="entry name" value="TIM21"/>
    <property type="match status" value="1"/>
</dbReference>
<keyword evidence="1" id="KW-0472">Membrane</keyword>
<accession>A0A6A4WP62</accession>
<sequence length="76" mass="8103">MTDSGNNETLHVSMKENTKTTGYGLIMLGGIGVTAVMFYAIFRELFSSKSPNLGVLGGAAAVRRGAACGRHSRLRR</sequence>
<dbReference type="OrthoDB" id="436405at2759"/>
<keyword evidence="1" id="KW-0812">Transmembrane</keyword>